<comment type="caution">
    <text evidence="1">The sequence shown here is derived from an EMBL/GenBank/DDBJ whole genome shotgun (WGS) entry which is preliminary data.</text>
</comment>
<evidence type="ECO:0000313" key="1">
    <source>
        <dbReference type="EMBL" id="TXD36224.1"/>
    </source>
</evidence>
<dbReference type="EMBL" id="VOSM01000006">
    <property type="protein sequence ID" value="TXD36224.1"/>
    <property type="molecule type" value="Genomic_DNA"/>
</dbReference>
<evidence type="ECO:0000313" key="2">
    <source>
        <dbReference type="Proteomes" id="UP000321412"/>
    </source>
</evidence>
<dbReference type="RefSeq" id="WP_146982054.1">
    <property type="nucleotide sequence ID" value="NZ_VOSM01000006.1"/>
</dbReference>
<proteinExistence type="predicted"/>
<reference evidence="1 2" key="1">
    <citation type="submission" date="2019-08" db="EMBL/GenBank/DDBJ databases">
        <title>Bradymonadales sp. TMQ4.</title>
        <authorList>
            <person name="Liang Q."/>
        </authorList>
    </citation>
    <scope>NUCLEOTIDE SEQUENCE [LARGE SCALE GENOMIC DNA]</scope>
    <source>
        <strain evidence="1 2">TMQ4</strain>
    </source>
</reference>
<accession>A0A5C6X3D6</accession>
<dbReference type="PROSITE" id="PS51257">
    <property type="entry name" value="PROKAR_LIPOPROTEIN"/>
    <property type="match status" value="1"/>
</dbReference>
<dbReference type="OrthoDB" id="5486348at2"/>
<protein>
    <submittedName>
        <fullName evidence="1">Uncharacterized protein</fullName>
    </submittedName>
</protein>
<dbReference type="Proteomes" id="UP000321412">
    <property type="component" value="Unassembled WGS sequence"/>
</dbReference>
<sequence length="363" mass="38219">MSFFSKKISFFAGAAIALTSLLGAGCQEYIAPPEAQLNLGDSRVAVADEPLVFEFTKAVDPETVGVRLWPRDRGLRRVPASADVEPLAPTCMASDGECEAMSIAFNDDATAAHITIAPEFARPGSSLILEIVEGLSDPEGFDTGTGYLYNIQFGVSGGDPNANIEFQDGIYILGGSLSVSGLNAVLTLVSDLRVQSDGRFALAGAKGKVDESRAEKTSLDPEVITIADDEESWALFARGQIVENDGTRFLTTESFDVSVPVLGVATVELKDVVLYADIIKDEDGNDFFDGTLTFGDSQVVFPTANVDIPAGQAALAGGIVPEDLVPEGTPDMCTDICGAVTAVCEPPAGFPDLDFCEEVPAEE</sequence>
<organism evidence="1 2">
    <name type="scientific">Lujinxingia vulgaris</name>
    <dbReference type="NCBI Taxonomy" id="2600176"/>
    <lineage>
        <taxon>Bacteria</taxon>
        <taxon>Deltaproteobacteria</taxon>
        <taxon>Bradymonadales</taxon>
        <taxon>Lujinxingiaceae</taxon>
        <taxon>Lujinxingia</taxon>
    </lineage>
</organism>
<name>A0A5C6X3D6_9DELT</name>
<keyword evidence="2" id="KW-1185">Reference proteome</keyword>
<dbReference type="AlphaFoldDB" id="A0A5C6X3D6"/>
<gene>
    <name evidence="1" type="ORF">FRC98_13965</name>
</gene>